<evidence type="ECO:0000313" key="3">
    <source>
        <dbReference type="EMBL" id="RJF35161.1"/>
    </source>
</evidence>
<dbReference type="Proteomes" id="UP000265938">
    <property type="component" value="Unassembled WGS sequence"/>
</dbReference>
<sequence length="294" mass="32665">MQLPDITSHSNVDFQSPLKWVGMEKIALPLKLAQTHVDVHLNTKADVFVSLDSDAKGIHMSRLYLLLNQQLAKQSLTSQRISEFMEAVLRSQKGLSKGAKLVLHFDLPQLKPALLSDHAGYNAYPVVLTITKQQSLTINLKVDVAYSSTCPCSAALSRQLLSEAVDKQFSDDHIDKASLLNWLASEQGSIATPHSQRSYAYIDVTFSSEKLPDISGFITVCEQAIGTPVQTAVKREDEQAFAALNAKNLLFCEDAARRLKQCFETMPGIADYQFKVEHQESLHGHNAVVYESKY</sequence>
<dbReference type="GO" id="GO:0003934">
    <property type="term" value="F:GTP cyclohydrolase I activity"/>
    <property type="evidence" value="ECO:0007669"/>
    <property type="project" value="UniProtKB-UniRule"/>
</dbReference>
<comment type="function">
    <text evidence="2">Converts GTP to 7,8-dihydroneopterin triphosphate.</text>
</comment>
<comment type="pathway">
    <text evidence="2">Cofactor biosynthesis; 7,8-dihydroneopterin triphosphate biosynthesis; 7,8-dihydroneopterin triphosphate from GTP: step 1/1.</text>
</comment>
<dbReference type="InterPro" id="IPR022838">
    <property type="entry name" value="GTP_cyclohydrolase_FolE2"/>
</dbReference>
<evidence type="ECO:0000313" key="4">
    <source>
        <dbReference type="Proteomes" id="UP000265938"/>
    </source>
</evidence>
<dbReference type="AlphaFoldDB" id="A0A3A3EI59"/>
<keyword evidence="1 2" id="KW-0378">Hydrolase</keyword>
<comment type="similarity">
    <text evidence="2">Belongs to the GTP cyclohydrolase IV family.</text>
</comment>
<dbReference type="PANTHER" id="PTHR36445:SF1">
    <property type="entry name" value="GTP CYCLOHYDROLASE MPTA"/>
    <property type="match status" value="1"/>
</dbReference>
<dbReference type="EC" id="3.5.4.16" evidence="2"/>
<evidence type="ECO:0000256" key="2">
    <source>
        <dbReference type="HAMAP-Rule" id="MF_01527"/>
    </source>
</evidence>
<protein>
    <recommendedName>
        <fullName evidence="2">GTP cyclohydrolase FolE2</fullName>
        <ecNumber evidence="2">3.5.4.16</ecNumber>
    </recommendedName>
</protein>
<comment type="caution">
    <text evidence="3">The sequence shown here is derived from an EMBL/GenBank/DDBJ whole genome shotgun (WGS) entry which is preliminary data.</text>
</comment>
<proteinExistence type="inferred from homology"/>
<dbReference type="Pfam" id="PF02649">
    <property type="entry name" value="GCHY-1"/>
    <property type="match status" value="1"/>
</dbReference>
<accession>A0A3A3EI59</accession>
<reference evidence="3 4" key="1">
    <citation type="submission" date="2018-09" db="EMBL/GenBank/DDBJ databases">
        <title>Identification of marine bacteria producing industrial enzymes.</title>
        <authorList>
            <person name="Cheng T.H."/>
            <person name="Saidin J."/>
            <person name="Muhd D.D."/>
            <person name="Isa M.N.M."/>
            <person name="Bakar M.F.A."/>
            <person name="Ismail N."/>
        </authorList>
    </citation>
    <scope>NUCLEOTIDE SEQUENCE [LARGE SCALE GENOMIC DNA]</scope>
    <source>
        <strain evidence="3 4">MNAD 1.6</strain>
    </source>
</reference>
<dbReference type="RefSeq" id="WP_119852748.1">
    <property type="nucleotide sequence ID" value="NZ_QYSE01000002.1"/>
</dbReference>
<dbReference type="GO" id="GO:0046654">
    <property type="term" value="P:tetrahydrofolate biosynthetic process"/>
    <property type="evidence" value="ECO:0007669"/>
    <property type="project" value="UniProtKB-UniRule"/>
</dbReference>
<dbReference type="PANTHER" id="PTHR36445">
    <property type="entry name" value="GTP CYCLOHYDROLASE MPTA"/>
    <property type="match status" value="1"/>
</dbReference>
<feature type="site" description="May be catalytically important" evidence="2">
    <location>
        <position position="150"/>
    </location>
</feature>
<dbReference type="UniPathway" id="UPA00848">
    <property type="reaction ID" value="UER00151"/>
</dbReference>
<dbReference type="InterPro" id="IPR003801">
    <property type="entry name" value="GTP_cyclohydrolase_FolE2/MptA"/>
</dbReference>
<dbReference type="Gene3D" id="3.10.270.10">
    <property type="entry name" value="Urate Oxidase"/>
    <property type="match status" value="1"/>
</dbReference>
<dbReference type="EMBL" id="QYSE01000002">
    <property type="protein sequence ID" value="RJF35161.1"/>
    <property type="molecule type" value="Genomic_DNA"/>
</dbReference>
<dbReference type="HAMAP" id="MF_01527_B">
    <property type="entry name" value="GTP_cyclohydrol_B"/>
    <property type="match status" value="1"/>
</dbReference>
<evidence type="ECO:0000256" key="1">
    <source>
        <dbReference type="ARBA" id="ARBA00022801"/>
    </source>
</evidence>
<name>A0A3A3EI59_9GAMM</name>
<comment type="catalytic activity">
    <reaction evidence="2">
        <text>GTP + H2O = 7,8-dihydroneopterin 3'-triphosphate + formate + H(+)</text>
        <dbReference type="Rhea" id="RHEA:17473"/>
        <dbReference type="ChEBI" id="CHEBI:15377"/>
        <dbReference type="ChEBI" id="CHEBI:15378"/>
        <dbReference type="ChEBI" id="CHEBI:15740"/>
        <dbReference type="ChEBI" id="CHEBI:37565"/>
        <dbReference type="ChEBI" id="CHEBI:58462"/>
        <dbReference type="EC" id="3.5.4.16"/>
    </reaction>
</comment>
<organism evidence="3 4">
    <name type="scientific">Pseudoalteromonas gelatinilytica</name>
    <dbReference type="NCBI Taxonomy" id="1703256"/>
    <lineage>
        <taxon>Bacteria</taxon>
        <taxon>Pseudomonadati</taxon>
        <taxon>Pseudomonadota</taxon>
        <taxon>Gammaproteobacteria</taxon>
        <taxon>Alteromonadales</taxon>
        <taxon>Pseudoalteromonadaceae</taxon>
        <taxon>Pseudoalteromonas</taxon>
    </lineage>
</organism>
<dbReference type="NCBIfam" id="NF010200">
    <property type="entry name" value="PRK13674.1-1"/>
    <property type="match status" value="1"/>
</dbReference>
<gene>
    <name evidence="2" type="primary">folE2</name>
    <name evidence="3" type="ORF">D4741_09235</name>
</gene>